<evidence type="ECO:0000313" key="1">
    <source>
        <dbReference type="EMBL" id="QND79529.1"/>
    </source>
</evidence>
<dbReference type="Pfam" id="PF07505">
    <property type="entry name" value="DUF5131"/>
    <property type="match status" value="1"/>
</dbReference>
<sequence>MSTTSKIEWTEQTWNPVVGCTKLSAGCKHCYAETMARRLQAMGVAGYEQGFKKVRTLPFRLDEPLKKKQPTVYFVNSMSDLFHTAVPESFIDRVFDVMARCPQHTFQVLTKRAERIAEYSQERVIPPNVWIGVSVENKRHGVPRIAHLQSAKADVKFLSVEPLLEDVGRLDLRGIDWVIVGGESGHGARPMKEAWALNVKRQCDEQGVRFFFKQWGAFGADGIKRDKKSNGRELLGRTWDAMPEYAYV</sequence>
<dbReference type="Proteomes" id="UP000515506">
    <property type="component" value="Chromosome"/>
</dbReference>
<protein>
    <submittedName>
        <fullName evidence="1">Phage Gp37/Gp68 family protein</fullName>
    </submittedName>
</protein>
<keyword evidence="2" id="KW-1185">Reference proteome</keyword>
<dbReference type="InterPro" id="IPR011101">
    <property type="entry name" value="DUF5131"/>
</dbReference>
<proteinExistence type="predicted"/>
<dbReference type="RefSeq" id="WP_185894860.1">
    <property type="nucleotide sequence ID" value="NZ_CP060028.1"/>
</dbReference>
<gene>
    <name evidence="1" type="ORF">H4W19_14425</name>
</gene>
<organism evidence="1 2">
    <name type="scientific">Pseudoxanthomonas mexicana</name>
    <dbReference type="NCBI Taxonomy" id="128785"/>
    <lineage>
        <taxon>Bacteria</taxon>
        <taxon>Pseudomonadati</taxon>
        <taxon>Pseudomonadota</taxon>
        <taxon>Gammaproteobacteria</taxon>
        <taxon>Lysobacterales</taxon>
        <taxon>Lysobacteraceae</taxon>
        <taxon>Pseudoxanthomonas</taxon>
    </lineage>
</organism>
<dbReference type="EMBL" id="CP060028">
    <property type="protein sequence ID" value="QND79529.1"/>
    <property type="molecule type" value="Genomic_DNA"/>
</dbReference>
<evidence type="ECO:0000313" key="2">
    <source>
        <dbReference type="Proteomes" id="UP000515506"/>
    </source>
</evidence>
<name>A0ABX6R9E7_PSEMX</name>
<reference evidence="1 2" key="1">
    <citation type="submission" date="2020-08" db="EMBL/GenBank/DDBJ databases">
        <title>Streptomycin resistant and MDR strain, P. mexicana.</title>
        <authorList>
            <person name="Ganesh-kumar S."/>
            <person name="Zhe T."/>
            <person name="Yu Z."/>
            <person name="Min Y."/>
        </authorList>
    </citation>
    <scope>NUCLEOTIDE SEQUENCE [LARGE SCALE GENOMIC DNA]</scope>
    <source>
        <strain evidence="1 2">GTZY</strain>
    </source>
</reference>
<accession>A0ABX6R9E7</accession>